<dbReference type="AlphaFoldDB" id="A0A975GIU8"/>
<dbReference type="InterPro" id="IPR050792">
    <property type="entry name" value="ADP-ribosylglycohydrolase"/>
</dbReference>
<protein>
    <submittedName>
        <fullName evidence="4">ADP-ribosylglycohydrolase</fullName>
    </submittedName>
</protein>
<feature type="binding site" evidence="3">
    <location>
        <position position="65"/>
    </location>
    <ligand>
        <name>Mg(2+)</name>
        <dbReference type="ChEBI" id="CHEBI:18420"/>
        <label>1</label>
    </ligand>
</feature>
<comment type="similarity">
    <text evidence="1">Belongs to the ADP-ribosylglycohydrolase family.</text>
</comment>
<dbReference type="RefSeq" id="WP_207688721.1">
    <property type="nucleotide sequence ID" value="NZ_CP061799.1"/>
</dbReference>
<dbReference type="GO" id="GO:0016787">
    <property type="term" value="F:hydrolase activity"/>
    <property type="evidence" value="ECO:0007669"/>
    <property type="project" value="UniProtKB-KW"/>
</dbReference>
<organism evidence="4 5">
    <name type="scientific">Desulfonema limicola</name>
    <dbReference type="NCBI Taxonomy" id="45656"/>
    <lineage>
        <taxon>Bacteria</taxon>
        <taxon>Pseudomonadati</taxon>
        <taxon>Thermodesulfobacteriota</taxon>
        <taxon>Desulfobacteria</taxon>
        <taxon>Desulfobacterales</taxon>
        <taxon>Desulfococcaceae</taxon>
        <taxon>Desulfonema</taxon>
    </lineage>
</organism>
<sequence length="350" mass="37966">MKKTNTYEPGIFSRFSGCLAGGSIGDALGAPVEFMNLNEILNHFGPGGISDYFPAYGKKGAVTDDTQMTLFTAEGLILSKIRAGENINPSQIPVFVYQAYLRWLSTQQSSPEHLISRHGTCTMIDGQLIMHKELYSRRAPGNSCLSALMSGKMGTTSDPVNNSKGCGGIMRIAPAGLFLKQEDVFDTACEIAAITHGHPTGFLASGCLAYIISQIINSRDILDAVKSAVTIVKSKKDHKECLDAINKALDTWKHEPVSFQTVEKLGKGWIAEEALCISLYCVLAGENDFEKSIILAVNHSGDSDSTGAITGNILGAMQGIEAIPEKYLKNLELKDIIMEISQDLFEQRHI</sequence>
<reference evidence="4" key="1">
    <citation type="journal article" date="2021" name="Microb. Physiol.">
        <title>Proteogenomic Insights into the Physiology of Marine, Sulfate-Reducing, Filamentous Desulfonema limicola and Desulfonema magnum.</title>
        <authorList>
            <person name="Schnaars V."/>
            <person name="Wohlbrand L."/>
            <person name="Scheve S."/>
            <person name="Hinrichs C."/>
            <person name="Reinhardt R."/>
            <person name="Rabus R."/>
        </authorList>
    </citation>
    <scope>NUCLEOTIDE SEQUENCE</scope>
    <source>
        <strain evidence="4">5ac10</strain>
    </source>
</reference>
<evidence type="ECO:0000313" key="5">
    <source>
        <dbReference type="Proteomes" id="UP000663720"/>
    </source>
</evidence>
<feature type="binding site" evidence="3">
    <location>
        <position position="304"/>
    </location>
    <ligand>
        <name>Mg(2+)</name>
        <dbReference type="ChEBI" id="CHEBI:18420"/>
        <label>2</label>
    </ligand>
</feature>
<keyword evidence="3" id="KW-0460">Magnesium</keyword>
<feature type="binding site" evidence="3">
    <location>
        <position position="302"/>
    </location>
    <ligand>
        <name>Mg(2+)</name>
        <dbReference type="ChEBI" id="CHEBI:18420"/>
        <label>2</label>
    </ligand>
</feature>
<comment type="cofactor">
    <cofactor evidence="3">
        <name>Mg(2+)</name>
        <dbReference type="ChEBI" id="CHEBI:18420"/>
    </cofactor>
    <text evidence="3">Binds 2 magnesium ions per subunit.</text>
</comment>
<dbReference type="PANTHER" id="PTHR16222">
    <property type="entry name" value="ADP-RIBOSYLGLYCOHYDROLASE"/>
    <property type="match status" value="1"/>
</dbReference>
<feature type="binding site" evidence="3">
    <location>
        <position position="63"/>
    </location>
    <ligand>
        <name>Mg(2+)</name>
        <dbReference type="ChEBI" id="CHEBI:18420"/>
        <label>1</label>
    </ligand>
</feature>
<keyword evidence="5" id="KW-1185">Reference proteome</keyword>
<dbReference type="GO" id="GO:0046872">
    <property type="term" value="F:metal ion binding"/>
    <property type="evidence" value="ECO:0007669"/>
    <property type="project" value="UniProtKB-KW"/>
</dbReference>
<keyword evidence="2" id="KW-0378">Hydrolase</keyword>
<dbReference type="InterPro" id="IPR036705">
    <property type="entry name" value="Ribosyl_crysJ1_sf"/>
</dbReference>
<evidence type="ECO:0000256" key="3">
    <source>
        <dbReference type="PIRSR" id="PIRSR605502-1"/>
    </source>
</evidence>
<dbReference type="Pfam" id="PF03747">
    <property type="entry name" value="ADP_ribosyl_GH"/>
    <property type="match status" value="1"/>
</dbReference>
<feature type="binding site" evidence="3">
    <location>
        <position position="64"/>
    </location>
    <ligand>
        <name>Mg(2+)</name>
        <dbReference type="ChEBI" id="CHEBI:18420"/>
        <label>1</label>
    </ligand>
</feature>
<dbReference type="SUPFAM" id="SSF101478">
    <property type="entry name" value="ADP-ribosylglycohydrolase"/>
    <property type="match status" value="1"/>
</dbReference>
<proteinExistence type="inferred from homology"/>
<dbReference type="PANTHER" id="PTHR16222:SF24">
    <property type="entry name" value="ADP-RIBOSYLHYDROLASE ARH3"/>
    <property type="match status" value="1"/>
</dbReference>
<evidence type="ECO:0000256" key="2">
    <source>
        <dbReference type="ARBA" id="ARBA00022801"/>
    </source>
</evidence>
<evidence type="ECO:0000256" key="1">
    <source>
        <dbReference type="ARBA" id="ARBA00010702"/>
    </source>
</evidence>
<evidence type="ECO:0000313" key="4">
    <source>
        <dbReference type="EMBL" id="QTA82841.1"/>
    </source>
</evidence>
<dbReference type="InterPro" id="IPR005502">
    <property type="entry name" value="Ribosyl_crysJ1"/>
</dbReference>
<name>A0A975GIU8_9BACT</name>
<dbReference type="KEGG" id="dli:dnl_52260"/>
<keyword evidence="3" id="KW-0479">Metal-binding</keyword>
<dbReference type="Proteomes" id="UP000663720">
    <property type="component" value="Chromosome"/>
</dbReference>
<accession>A0A975GIU8</accession>
<dbReference type="Gene3D" id="1.10.4080.10">
    <property type="entry name" value="ADP-ribosylation/Crystallin J1"/>
    <property type="match status" value="1"/>
</dbReference>
<feature type="binding site" evidence="3">
    <location>
        <position position="305"/>
    </location>
    <ligand>
        <name>Mg(2+)</name>
        <dbReference type="ChEBI" id="CHEBI:18420"/>
        <label>2</label>
    </ligand>
</feature>
<gene>
    <name evidence="4" type="ORF">dnl_52260</name>
</gene>
<dbReference type="EMBL" id="CP061799">
    <property type="protein sequence ID" value="QTA82841.1"/>
    <property type="molecule type" value="Genomic_DNA"/>
</dbReference>